<dbReference type="PANTHER" id="PTHR37817">
    <property type="entry name" value="N-ACETYLTRANSFERASE EIS"/>
    <property type="match status" value="1"/>
</dbReference>
<dbReference type="GO" id="GO:0030649">
    <property type="term" value="P:aminoglycoside antibiotic catabolic process"/>
    <property type="evidence" value="ECO:0007669"/>
    <property type="project" value="TreeGrafter"/>
</dbReference>
<reference evidence="3" key="1">
    <citation type="submission" date="2016-10" db="EMBL/GenBank/DDBJ databases">
        <authorList>
            <person name="Varghese N."/>
            <person name="Submissions S."/>
        </authorList>
    </citation>
    <scope>NUCLEOTIDE SEQUENCE [LARGE SCALE GENOMIC DNA]</scope>
    <source>
        <strain evidence="3">DSM 22951</strain>
    </source>
</reference>
<organism evidence="2 3">
    <name type="scientific">Branchiibius hedensis</name>
    <dbReference type="NCBI Taxonomy" id="672460"/>
    <lineage>
        <taxon>Bacteria</taxon>
        <taxon>Bacillati</taxon>
        <taxon>Actinomycetota</taxon>
        <taxon>Actinomycetes</taxon>
        <taxon>Micrococcales</taxon>
        <taxon>Dermacoccaceae</taxon>
        <taxon>Branchiibius</taxon>
    </lineage>
</organism>
<evidence type="ECO:0000313" key="3">
    <source>
        <dbReference type="Proteomes" id="UP000250028"/>
    </source>
</evidence>
<dbReference type="SUPFAM" id="SSF55729">
    <property type="entry name" value="Acyl-CoA N-acyltransferases (Nat)"/>
    <property type="match status" value="1"/>
</dbReference>
<protein>
    <submittedName>
        <fullName evidence="2">Putative acetyltransferase</fullName>
    </submittedName>
</protein>
<keyword evidence="3" id="KW-1185">Reference proteome</keyword>
<dbReference type="PROSITE" id="PS51186">
    <property type="entry name" value="GNAT"/>
    <property type="match status" value="1"/>
</dbReference>
<dbReference type="Proteomes" id="UP000250028">
    <property type="component" value="Unassembled WGS sequence"/>
</dbReference>
<proteinExistence type="predicted"/>
<name>A0A2Y8ZUT6_9MICO</name>
<dbReference type="InterPro" id="IPR016181">
    <property type="entry name" value="Acyl_CoA_acyltransferase"/>
</dbReference>
<dbReference type="RefSeq" id="WP_170119764.1">
    <property type="nucleotide sequence ID" value="NZ_QGDN01000001.1"/>
</dbReference>
<dbReference type="PANTHER" id="PTHR37817:SF1">
    <property type="entry name" value="N-ACETYLTRANSFERASE EIS"/>
    <property type="match status" value="1"/>
</dbReference>
<dbReference type="CDD" id="cd04301">
    <property type="entry name" value="NAT_SF"/>
    <property type="match status" value="1"/>
</dbReference>
<accession>A0A2Y8ZUT6</accession>
<dbReference type="InterPro" id="IPR051554">
    <property type="entry name" value="Acetyltransferase_Eis"/>
</dbReference>
<evidence type="ECO:0000313" key="2">
    <source>
        <dbReference type="EMBL" id="SSA34069.1"/>
    </source>
</evidence>
<dbReference type="GO" id="GO:0034069">
    <property type="term" value="F:aminoglycoside N-acetyltransferase activity"/>
    <property type="evidence" value="ECO:0007669"/>
    <property type="project" value="TreeGrafter"/>
</dbReference>
<feature type="domain" description="N-acetyltransferase" evidence="1">
    <location>
        <begin position="3"/>
        <end position="150"/>
    </location>
</feature>
<gene>
    <name evidence="2" type="ORF">SAMN04489750_1370</name>
</gene>
<dbReference type="Gene3D" id="3.40.630.30">
    <property type="match status" value="1"/>
</dbReference>
<dbReference type="AlphaFoldDB" id="A0A2Y8ZUT6"/>
<evidence type="ECO:0000259" key="1">
    <source>
        <dbReference type="PROSITE" id="PS51186"/>
    </source>
</evidence>
<dbReference type="Pfam" id="PF13527">
    <property type="entry name" value="Acetyltransf_9"/>
    <property type="match status" value="1"/>
</dbReference>
<keyword evidence="2" id="KW-0808">Transferase</keyword>
<dbReference type="EMBL" id="UESZ01000001">
    <property type="protein sequence ID" value="SSA34069.1"/>
    <property type="molecule type" value="Genomic_DNA"/>
</dbReference>
<dbReference type="InterPro" id="IPR000182">
    <property type="entry name" value="GNAT_dom"/>
</dbReference>
<sequence>MTVTIRRAAATDYDAIDDVLREAFGTDEGPAVAAMVRSIRTAEFAYPDYELVAERDGHVVGQVCLSGTSVHTPDGTTRTITMLSPLAVHPTAQGTGVGSALVRAVLRKASDDGVTFVILEGSPQYYGRFGFCPAATYGLHLPIPDWAPPEAAQIVILDPQAEVPGGNVEYPPYVP</sequence>